<accession>A0A2V0P7K3</accession>
<gene>
    <name evidence="3" type="ORF">Rsub_08520</name>
</gene>
<evidence type="ECO:0000259" key="2">
    <source>
        <dbReference type="PROSITE" id="PS50213"/>
    </source>
</evidence>
<organism evidence="3 4">
    <name type="scientific">Raphidocelis subcapitata</name>
    <dbReference type="NCBI Taxonomy" id="307507"/>
    <lineage>
        <taxon>Eukaryota</taxon>
        <taxon>Viridiplantae</taxon>
        <taxon>Chlorophyta</taxon>
        <taxon>core chlorophytes</taxon>
        <taxon>Chlorophyceae</taxon>
        <taxon>CS clade</taxon>
        <taxon>Sphaeropleales</taxon>
        <taxon>Selenastraceae</taxon>
        <taxon>Raphidocelis</taxon>
    </lineage>
</organism>
<feature type="domain" description="FAS1" evidence="2">
    <location>
        <begin position="22"/>
        <end position="158"/>
    </location>
</feature>
<dbReference type="GO" id="GO:0005615">
    <property type="term" value="C:extracellular space"/>
    <property type="evidence" value="ECO:0007669"/>
    <property type="project" value="TreeGrafter"/>
</dbReference>
<evidence type="ECO:0000256" key="1">
    <source>
        <dbReference type="SAM" id="SignalP"/>
    </source>
</evidence>
<dbReference type="InParanoid" id="A0A2V0P7K3"/>
<dbReference type="PROSITE" id="PS50213">
    <property type="entry name" value="FAS1"/>
    <property type="match status" value="1"/>
</dbReference>
<dbReference type="Pfam" id="PF02469">
    <property type="entry name" value="Fasciclin"/>
    <property type="match status" value="1"/>
</dbReference>
<feature type="signal peptide" evidence="1">
    <location>
        <begin position="1"/>
        <end position="19"/>
    </location>
</feature>
<dbReference type="InterPro" id="IPR000782">
    <property type="entry name" value="FAS1_domain"/>
</dbReference>
<dbReference type="PANTHER" id="PTHR10900">
    <property type="entry name" value="PERIOSTIN-RELATED"/>
    <property type="match status" value="1"/>
</dbReference>
<name>A0A2V0P7K3_9CHLO</name>
<sequence>MKPQFFAVAFLALLAGAHAATYASVTDAVKQLPELSMLSSNLEGTTLANQLSDAAFVGTVFVPTNTALKTLSDQIGVDFQSLMSQDPDQAAQVLSYSVVPGRALLTSALTDGTTLTTQSGDELAVTVKNGVVSINDKPITTGNIIAGKAIVHELDGILLPQELADMLALTTTDDAATAGDVAGVGSTPAAGPSTVVIAPATNPVPTTATDDATPAPSAVGAAGTAGGAVAASGTGRAAAIAASADARASAAAPARLGAFALAVPAILALLI</sequence>
<dbReference type="Proteomes" id="UP000247498">
    <property type="component" value="Unassembled WGS sequence"/>
</dbReference>
<dbReference type="Gene3D" id="2.30.180.10">
    <property type="entry name" value="FAS1 domain"/>
    <property type="match status" value="1"/>
</dbReference>
<feature type="chain" id="PRO_5016101714" description="FAS1 domain-containing protein" evidence="1">
    <location>
        <begin position="20"/>
        <end position="271"/>
    </location>
</feature>
<comment type="caution">
    <text evidence="3">The sequence shown here is derived from an EMBL/GenBank/DDBJ whole genome shotgun (WGS) entry which is preliminary data.</text>
</comment>
<keyword evidence="1" id="KW-0732">Signal</keyword>
<evidence type="ECO:0000313" key="4">
    <source>
        <dbReference type="Proteomes" id="UP000247498"/>
    </source>
</evidence>
<dbReference type="InterPro" id="IPR050904">
    <property type="entry name" value="Adhesion/Biosynth-related"/>
</dbReference>
<reference evidence="3 4" key="1">
    <citation type="journal article" date="2018" name="Sci. Rep.">
        <title>Raphidocelis subcapitata (=Pseudokirchneriella subcapitata) provides an insight into genome evolution and environmental adaptations in the Sphaeropleales.</title>
        <authorList>
            <person name="Suzuki S."/>
            <person name="Yamaguchi H."/>
            <person name="Nakajima N."/>
            <person name="Kawachi M."/>
        </authorList>
    </citation>
    <scope>NUCLEOTIDE SEQUENCE [LARGE SCALE GENOMIC DNA]</scope>
    <source>
        <strain evidence="3 4">NIES-35</strain>
    </source>
</reference>
<dbReference type="OrthoDB" id="550703at2759"/>
<keyword evidence="4" id="KW-1185">Reference proteome</keyword>
<protein>
    <recommendedName>
        <fullName evidence="2">FAS1 domain-containing protein</fullName>
    </recommendedName>
</protein>
<evidence type="ECO:0000313" key="3">
    <source>
        <dbReference type="EMBL" id="GBF95539.1"/>
    </source>
</evidence>
<dbReference type="AlphaFoldDB" id="A0A2V0P7K3"/>
<dbReference type="SUPFAM" id="SSF82153">
    <property type="entry name" value="FAS1 domain"/>
    <property type="match status" value="1"/>
</dbReference>
<dbReference type="InterPro" id="IPR036378">
    <property type="entry name" value="FAS1_dom_sf"/>
</dbReference>
<proteinExistence type="predicted"/>
<dbReference type="SMART" id="SM00554">
    <property type="entry name" value="FAS1"/>
    <property type="match status" value="1"/>
</dbReference>
<dbReference type="EMBL" id="BDRX01000066">
    <property type="protein sequence ID" value="GBF95539.1"/>
    <property type="molecule type" value="Genomic_DNA"/>
</dbReference>
<dbReference type="PANTHER" id="PTHR10900:SF77">
    <property type="entry name" value="FI19380P1"/>
    <property type="match status" value="1"/>
</dbReference>